<keyword evidence="3" id="KW-1185">Reference proteome</keyword>
<dbReference type="EMBL" id="FRAJ01000014">
    <property type="protein sequence ID" value="SHK31829.1"/>
    <property type="molecule type" value="Genomic_DNA"/>
</dbReference>
<evidence type="ECO:0000259" key="1">
    <source>
        <dbReference type="PROSITE" id="PS50943"/>
    </source>
</evidence>
<dbReference type="GO" id="GO:0003677">
    <property type="term" value="F:DNA binding"/>
    <property type="evidence" value="ECO:0007669"/>
    <property type="project" value="InterPro"/>
</dbReference>
<reference evidence="2 3" key="1">
    <citation type="submission" date="2016-11" db="EMBL/GenBank/DDBJ databases">
        <authorList>
            <person name="Jaros S."/>
            <person name="Januszkiewicz K."/>
            <person name="Wedrychowicz H."/>
        </authorList>
    </citation>
    <scope>NUCLEOTIDE SEQUENCE [LARGE SCALE GENOMIC DNA]</scope>
    <source>
        <strain evidence="2 3">DSM 14501</strain>
    </source>
</reference>
<dbReference type="Gene3D" id="1.10.260.40">
    <property type="entry name" value="lambda repressor-like DNA-binding domains"/>
    <property type="match status" value="1"/>
</dbReference>
<name>A0A1M6RHB5_9FIRM</name>
<protein>
    <recommendedName>
        <fullName evidence="1">HTH cro/C1-type domain-containing protein</fullName>
    </recommendedName>
</protein>
<dbReference type="PROSITE" id="PS50943">
    <property type="entry name" value="HTH_CROC1"/>
    <property type="match status" value="1"/>
</dbReference>
<dbReference type="CDD" id="cd00093">
    <property type="entry name" value="HTH_XRE"/>
    <property type="match status" value="1"/>
</dbReference>
<dbReference type="SUPFAM" id="SSF47413">
    <property type="entry name" value="lambda repressor-like DNA-binding domains"/>
    <property type="match status" value="1"/>
</dbReference>
<dbReference type="AlphaFoldDB" id="A0A1M6RHB5"/>
<evidence type="ECO:0000313" key="3">
    <source>
        <dbReference type="Proteomes" id="UP000184082"/>
    </source>
</evidence>
<evidence type="ECO:0000313" key="2">
    <source>
        <dbReference type="EMBL" id="SHK31829.1"/>
    </source>
</evidence>
<gene>
    <name evidence="2" type="ORF">SAMN02745883_01796</name>
</gene>
<organism evidence="2 3">
    <name type="scientific">Caminicella sporogenes DSM 14501</name>
    <dbReference type="NCBI Taxonomy" id="1121266"/>
    <lineage>
        <taxon>Bacteria</taxon>
        <taxon>Bacillati</taxon>
        <taxon>Bacillota</taxon>
        <taxon>Clostridia</taxon>
        <taxon>Peptostreptococcales</taxon>
        <taxon>Caminicellaceae</taxon>
        <taxon>Caminicella</taxon>
    </lineage>
</organism>
<sequence length="622" mass="71840">MAGNRSFKDYVADRFENELFNAVKNYIEENYDNLNLRLYKVRNIGGIELSDIEVKFVSVNDLLGMKIEFDVVVEADLGVRESDYHYDETEYCSQWFMLKCLGDLDSNLDDFIISSVTEYIGKNKQPKPMSDSLVPIISKEQLESVATDFLRRYYPEALKTPMAVEPQVLAEKMGLRVEMREITKDLCVFGQIFFHDCEAEFYDKVSDKMVQTHVDAKTIFVDPKAYFLYNLGSVNNTIVHECVHWDLHRKAFELERLYNSSATRIKCQVIGGIKDNNKDATDWMEWQANALAPRIQMPISTFKKKAFEFIKQYKKEIGTDELIDVMEPVIDSLATFFGVSRTAAKIRMIDVGYEEAIGTFTYIDGRYVKPHRFKKGILQRNQTFSISATDAAIQSLANPEMSSLVRDGSYLYVDSHFVLNHPKYLTQDIFGNTILTDYARTHMEECCLIFELSVRSGCREKYYSECFLNRDKSSIISFDIKYSGGYEYSTQEKKAKLLADVLAENARIYNKLPNSYTDSLKIVRKWKNVTFKELAERTMLSERTIRRIVNGEETGSLNSIILICLGLHLPPEISRHIIDKSPFSLNLANQNHQWYNFALTHLYGHTMDEIRTFLHQYGAAPL</sequence>
<proteinExistence type="predicted"/>
<accession>A0A1M6RHB5</accession>
<dbReference type="RefSeq" id="WP_072967742.1">
    <property type="nucleotide sequence ID" value="NZ_FRAJ01000014.1"/>
</dbReference>
<dbReference type="STRING" id="1121266.SAMN02745883_01796"/>
<dbReference type="InterPro" id="IPR010982">
    <property type="entry name" value="Lambda_DNA-bd_dom_sf"/>
</dbReference>
<feature type="domain" description="HTH cro/C1-type" evidence="1">
    <location>
        <begin position="520"/>
        <end position="574"/>
    </location>
</feature>
<dbReference type="Proteomes" id="UP000184082">
    <property type="component" value="Unassembled WGS sequence"/>
</dbReference>
<dbReference type="SMART" id="SM00530">
    <property type="entry name" value="HTH_XRE"/>
    <property type="match status" value="1"/>
</dbReference>
<dbReference type="InterPro" id="IPR001387">
    <property type="entry name" value="Cro/C1-type_HTH"/>
</dbReference>